<evidence type="ECO:0000256" key="3">
    <source>
        <dbReference type="SAM" id="SignalP"/>
    </source>
</evidence>
<evidence type="ECO:0000313" key="4">
    <source>
        <dbReference type="EMBL" id="MBJ3808496.1"/>
    </source>
</evidence>
<evidence type="ECO:0000313" key="5">
    <source>
        <dbReference type="Proteomes" id="UP000634780"/>
    </source>
</evidence>
<protein>
    <recommendedName>
        <fullName evidence="6">LPXTG cell wall anchor domain-containing protein</fullName>
    </recommendedName>
</protein>
<feature type="signal peptide" evidence="3">
    <location>
        <begin position="1"/>
        <end position="23"/>
    </location>
</feature>
<sequence>MAAAAATAVIAPVALLSAPAAFATGDANDASTTPSASASETPPTESPDPEDPADPGDGTKPGDDGAKPEDPTKPEDPAEPGDGTKPEDPAKPGDDTKPGDGDTDPGADIEPGDDDATEPDDEATPTDEPTECAIDEETGEDAENQLELRLKGLPGKIVAGSGWHEFKLIAANPSDEDLGEVRWLAAADNFSESEDEKDWLSSYTRIQFYDPEAKGWKSIVDEVESGVTFGTTTLGAKEQVEIKLRLNINKKAPAGDGYAFGLGGYVDSELNCEHNAFAFFDFSVLKPGSDIDHPGEAIPRPDVTKPPVAKKPQGGRSDEVRKTVAEIPPTGSLAQTGSSSVLPTIGIVGGIAVVAGAGAVYVVRRRSHSDAAA</sequence>
<keyword evidence="2" id="KW-0472">Membrane</keyword>
<feature type="region of interest" description="Disordered" evidence="1">
    <location>
        <begin position="24"/>
        <end position="137"/>
    </location>
</feature>
<accession>A0ABS0X5M0</accession>
<feature type="compositionally biased region" description="Low complexity" evidence="1">
    <location>
        <begin position="29"/>
        <end position="43"/>
    </location>
</feature>
<comment type="caution">
    <text evidence="4">The sequence shown here is derived from an EMBL/GenBank/DDBJ whole genome shotgun (WGS) entry which is preliminary data.</text>
</comment>
<evidence type="ECO:0000256" key="2">
    <source>
        <dbReference type="SAM" id="Phobius"/>
    </source>
</evidence>
<feature type="compositionally biased region" description="Basic and acidic residues" evidence="1">
    <location>
        <begin position="60"/>
        <end position="100"/>
    </location>
</feature>
<feature type="chain" id="PRO_5046227088" description="LPXTG cell wall anchor domain-containing protein" evidence="3">
    <location>
        <begin position="24"/>
        <end position="373"/>
    </location>
</feature>
<evidence type="ECO:0000256" key="1">
    <source>
        <dbReference type="SAM" id="MobiDB-lite"/>
    </source>
</evidence>
<evidence type="ECO:0008006" key="6">
    <source>
        <dbReference type="Google" id="ProtNLM"/>
    </source>
</evidence>
<dbReference type="EMBL" id="JAEKOZ010000008">
    <property type="protein sequence ID" value="MBJ3808496.1"/>
    <property type="molecule type" value="Genomic_DNA"/>
</dbReference>
<dbReference type="Proteomes" id="UP000634780">
    <property type="component" value="Unassembled WGS sequence"/>
</dbReference>
<feature type="compositionally biased region" description="Acidic residues" evidence="1">
    <location>
        <begin position="101"/>
        <end position="137"/>
    </location>
</feature>
<organism evidence="4 5">
    <name type="scientific">Streptomyces flavofungini</name>
    <dbReference type="NCBI Taxonomy" id="68200"/>
    <lineage>
        <taxon>Bacteria</taxon>
        <taxon>Bacillati</taxon>
        <taxon>Actinomycetota</taxon>
        <taxon>Actinomycetes</taxon>
        <taxon>Kitasatosporales</taxon>
        <taxon>Streptomycetaceae</taxon>
        <taxon>Streptomyces</taxon>
    </lineage>
</organism>
<gene>
    <name evidence="4" type="ORF">JGB26_15480</name>
</gene>
<reference evidence="4 5" key="1">
    <citation type="submission" date="2020-12" db="EMBL/GenBank/DDBJ databases">
        <title>Streptomyces typhae sp. nov., a novel endophytic actinomycete isolated from the root of cattail pollen (Typha angustifolia L.).</title>
        <authorList>
            <person name="Peng C."/>
            <person name="Liu C."/>
        </authorList>
    </citation>
    <scope>NUCLEOTIDE SEQUENCE [LARGE SCALE GENOMIC DNA]</scope>
    <source>
        <strain evidence="4 5">JCM 4753</strain>
    </source>
</reference>
<feature type="transmembrane region" description="Helical" evidence="2">
    <location>
        <begin position="341"/>
        <end position="363"/>
    </location>
</feature>
<name>A0ABS0X5M0_9ACTN</name>
<keyword evidence="2" id="KW-0812">Transmembrane</keyword>
<keyword evidence="2" id="KW-1133">Transmembrane helix</keyword>
<proteinExistence type="predicted"/>
<feature type="region of interest" description="Disordered" evidence="1">
    <location>
        <begin position="291"/>
        <end position="319"/>
    </location>
</feature>
<keyword evidence="3" id="KW-0732">Signal</keyword>
<keyword evidence="5" id="KW-1185">Reference proteome</keyword>